<dbReference type="InterPro" id="IPR013320">
    <property type="entry name" value="ConA-like_dom_sf"/>
</dbReference>
<evidence type="ECO:0000256" key="3">
    <source>
        <dbReference type="SAM" id="SignalP"/>
    </source>
</evidence>
<sequence>MKFRLSLFLLLMLLFVGVSCQEEANEETPPNQEETIAPNSTLANLMRHTAANDGTIDNIMDGSDCFSVNLPVTIIANGITLTIESIDDFSLIEAIFDENNTNEDTIEFLFPITIILNDYTEITIETLEELDAFIESCVVNEEVIECVDFVYPIIFSIYNTNFQIIDTVEINNDYELYVFLEGLETDNQGAVLASLNFPVTLVYANGDTVEVNGNQELEEAINAANENCEDDIIVDCGMNLAELEAHLVECDMVGYTFNVAGDAIDENYLNFNSNGEVIVNGTPAVTEVASWVLTESNSGYILTIAGLETFNLLNGEWSLLGCERDRIVFTQGEGDNTITLELEQDCSGNETPFDCFGNTTVTACDFDNDGFATFELETLVLGNVICDVDFTPSFHISQTNAEADVNPIAEPNAFVNTTNPQTVYLRIEALNGDFEVFTIELVVEDCSSSCPEQEVDAYLVECIWNVVDFDNSNDLAVYDLDFNADGTVVITGNGLTIVSMWSTSQTGAGTIVEFSNVAGPDIQAITGSWVIVDCRDDRLVMQAVNSNSTMVMEQDCSNCDNPGVLTNDLVIYIPFGGEAQDLITGDVVQNITNDFVTDRAGNTTCAIGFTGNDNISIPVTAENQIVQGDSFSISVWFKMQNTVAGDLEIFFRKPGNATVGFNLGVYDLNTPLFGDNLGTTLWDNDWNQEVDVTWDNTDWHHLTVTVDSNNTVRLYRDGALRNVVENSNLTIGSDPTSEYLIGEGFQGHLDDLRVYKRTLSDNEVGDLYNLEADCFQCLE</sequence>
<gene>
    <name evidence="5" type="ORF">C1T31_07980</name>
</gene>
<dbReference type="Pfam" id="PF13385">
    <property type="entry name" value="Laminin_G_3"/>
    <property type="match status" value="1"/>
</dbReference>
<dbReference type="InterPro" id="IPR006558">
    <property type="entry name" value="LamG-like"/>
</dbReference>
<proteinExistence type="predicted"/>
<evidence type="ECO:0000256" key="1">
    <source>
        <dbReference type="ARBA" id="ARBA00022729"/>
    </source>
</evidence>
<name>A0A2K1DZI5_9FLAO</name>
<feature type="chain" id="PRO_5014325135" description="LamG-like jellyroll fold domain-containing protein" evidence="3">
    <location>
        <begin position="25"/>
        <end position="779"/>
    </location>
</feature>
<keyword evidence="1 3" id="KW-0732">Signal</keyword>
<keyword evidence="2" id="KW-1015">Disulfide bond</keyword>
<dbReference type="Gene3D" id="2.60.120.200">
    <property type="match status" value="1"/>
</dbReference>
<dbReference type="EMBL" id="POWF01000003">
    <property type="protein sequence ID" value="PNQ73438.1"/>
    <property type="molecule type" value="Genomic_DNA"/>
</dbReference>
<accession>A0A2K1DZI5</accession>
<keyword evidence="6" id="KW-1185">Reference proteome</keyword>
<evidence type="ECO:0000313" key="6">
    <source>
        <dbReference type="Proteomes" id="UP000236641"/>
    </source>
</evidence>
<dbReference type="SMART" id="SM00560">
    <property type="entry name" value="LamGL"/>
    <property type="match status" value="1"/>
</dbReference>
<dbReference type="GO" id="GO:0005975">
    <property type="term" value="P:carbohydrate metabolic process"/>
    <property type="evidence" value="ECO:0007669"/>
    <property type="project" value="UniProtKB-ARBA"/>
</dbReference>
<organism evidence="5 6">
    <name type="scientific">Hanstruepera neustonica</name>
    <dbReference type="NCBI Taxonomy" id="1445657"/>
    <lineage>
        <taxon>Bacteria</taxon>
        <taxon>Pseudomonadati</taxon>
        <taxon>Bacteroidota</taxon>
        <taxon>Flavobacteriia</taxon>
        <taxon>Flavobacteriales</taxon>
        <taxon>Flavobacteriaceae</taxon>
        <taxon>Hanstruepera</taxon>
    </lineage>
</organism>
<dbReference type="OrthoDB" id="832379at2"/>
<dbReference type="GO" id="GO:0004553">
    <property type="term" value="F:hydrolase activity, hydrolyzing O-glycosyl compounds"/>
    <property type="evidence" value="ECO:0007669"/>
    <property type="project" value="UniProtKB-ARBA"/>
</dbReference>
<evidence type="ECO:0000313" key="5">
    <source>
        <dbReference type="EMBL" id="PNQ73438.1"/>
    </source>
</evidence>
<feature type="signal peptide" evidence="3">
    <location>
        <begin position="1"/>
        <end position="24"/>
    </location>
</feature>
<comment type="caution">
    <text evidence="5">The sequence shown here is derived from an EMBL/GenBank/DDBJ whole genome shotgun (WGS) entry which is preliminary data.</text>
</comment>
<dbReference type="AlphaFoldDB" id="A0A2K1DZI5"/>
<evidence type="ECO:0000256" key="2">
    <source>
        <dbReference type="ARBA" id="ARBA00023157"/>
    </source>
</evidence>
<evidence type="ECO:0000259" key="4">
    <source>
        <dbReference type="SMART" id="SM00560"/>
    </source>
</evidence>
<dbReference type="PROSITE" id="PS51257">
    <property type="entry name" value="PROKAR_LIPOPROTEIN"/>
    <property type="match status" value="1"/>
</dbReference>
<dbReference type="SUPFAM" id="SSF49899">
    <property type="entry name" value="Concanavalin A-like lectins/glucanases"/>
    <property type="match status" value="1"/>
</dbReference>
<feature type="domain" description="LamG-like jellyroll fold" evidence="4">
    <location>
        <begin position="629"/>
        <end position="762"/>
    </location>
</feature>
<dbReference type="RefSeq" id="WP_103051962.1">
    <property type="nucleotide sequence ID" value="NZ_POWF01000003.1"/>
</dbReference>
<protein>
    <recommendedName>
        <fullName evidence="4">LamG-like jellyroll fold domain-containing protein</fullName>
    </recommendedName>
</protein>
<reference evidence="5 6" key="1">
    <citation type="submission" date="2018-01" db="EMBL/GenBank/DDBJ databases">
        <title>The draft genome of Hanstruepera neustonica JCM19743.</title>
        <authorList>
            <person name="He R.-H."/>
            <person name="Du Z.-J."/>
        </authorList>
    </citation>
    <scope>NUCLEOTIDE SEQUENCE [LARGE SCALE GENOMIC DNA]</scope>
    <source>
        <strain evidence="5 6">JCM19743</strain>
    </source>
</reference>
<dbReference type="Proteomes" id="UP000236641">
    <property type="component" value="Unassembled WGS sequence"/>
</dbReference>